<feature type="non-terminal residue" evidence="1">
    <location>
        <position position="1"/>
    </location>
</feature>
<keyword evidence="2" id="KW-1185">Reference proteome</keyword>
<proteinExistence type="predicted"/>
<sequence>SCVDMFKCKSCTAVIVAAEKRSQKYGEKATNGEIKGNEKAKETEPTYVNLPSKAEVFNILFSTEWNEVELWGI</sequence>
<gene>
    <name evidence="1" type="ORF">OS493_002202</name>
</gene>
<dbReference type="EMBL" id="MU826826">
    <property type="protein sequence ID" value="KAJ7375435.1"/>
    <property type="molecule type" value="Genomic_DNA"/>
</dbReference>
<evidence type="ECO:0000313" key="2">
    <source>
        <dbReference type="Proteomes" id="UP001163046"/>
    </source>
</evidence>
<name>A0A9X0CTV9_9CNID</name>
<protein>
    <submittedName>
        <fullName evidence="1">Uncharacterized protein</fullName>
    </submittedName>
</protein>
<comment type="caution">
    <text evidence="1">The sequence shown here is derived from an EMBL/GenBank/DDBJ whole genome shotgun (WGS) entry which is preliminary data.</text>
</comment>
<accession>A0A9X0CTV9</accession>
<reference evidence="1" key="1">
    <citation type="submission" date="2023-01" db="EMBL/GenBank/DDBJ databases">
        <title>Genome assembly of the deep-sea coral Lophelia pertusa.</title>
        <authorList>
            <person name="Herrera S."/>
            <person name="Cordes E."/>
        </authorList>
    </citation>
    <scope>NUCLEOTIDE SEQUENCE</scope>
    <source>
        <strain evidence="1">USNM1676648</strain>
        <tissue evidence="1">Polyp</tissue>
    </source>
</reference>
<evidence type="ECO:0000313" key="1">
    <source>
        <dbReference type="EMBL" id="KAJ7375435.1"/>
    </source>
</evidence>
<organism evidence="1 2">
    <name type="scientific">Desmophyllum pertusum</name>
    <dbReference type="NCBI Taxonomy" id="174260"/>
    <lineage>
        <taxon>Eukaryota</taxon>
        <taxon>Metazoa</taxon>
        <taxon>Cnidaria</taxon>
        <taxon>Anthozoa</taxon>
        <taxon>Hexacorallia</taxon>
        <taxon>Scleractinia</taxon>
        <taxon>Caryophylliina</taxon>
        <taxon>Caryophylliidae</taxon>
        <taxon>Desmophyllum</taxon>
    </lineage>
</organism>
<dbReference type="Proteomes" id="UP001163046">
    <property type="component" value="Unassembled WGS sequence"/>
</dbReference>
<dbReference type="AlphaFoldDB" id="A0A9X0CTV9"/>